<comment type="subcellular location">
    <subcellularLocation>
        <location evidence="1">Secreted</location>
    </subcellularLocation>
</comment>
<evidence type="ECO:0000313" key="3">
    <source>
        <dbReference type="EMBL" id="MFB2833408.1"/>
    </source>
</evidence>
<evidence type="ECO:0000256" key="1">
    <source>
        <dbReference type="ARBA" id="ARBA00004613"/>
    </source>
</evidence>
<comment type="caution">
    <text evidence="3">The sequence shown here is derived from an EMBL/GenBank/DDBJ whole genome shotgun (WGS) entry which is preliminary data.</text>
</comment>
<reference evidence="3 4" key="1">
    <citation type="submission" date="2024-09" db="EMBL/GenBank/DDBJ databases">
        <title>Floridaenema gen nov. (Aerosakkonemataceae, Aerosakkonematales ord. nov., Cyanobacteria) from benthic tropical and subtropical fresh waters, with the description of four new species.</title>
        <authorList>
            <person name="Moretto J.A."/>
            <person name="Berthold D.E."/>
            <person name="Lefler F.W."/>
            <person name="Huang I.-S."/>
            <person name="Laughinghouse H. IV."/>
        </authorList>
    </citation>
    <scope>NUCLEOTIDE SEQUENCE [LARGE SCALE GENOMIC DNA]</scope>
    <source>
        <strain evidence="3 4">BLCC-F167</strain>
    </source>
</reference>
<evidence type="ECO:0000313" key="4">
    <source>
        <dbReference type="Proteomes" id="UP001576780"/>
    </source>
</evidence>
<dbReference type="Proteomes" id="UP001576780">
    <property type="component" value="Unassembled WGS sequence"/>
</dbReference>
<evidence type="ECO:0000256" key="2">
    <source>
        <dbReference type="ARBA" id="ARBA00022525"/>
    </source>
</evidence>
<sequence>MPASEFGYYFLTPGDDFLQMTPGLLAGLPIGLVALEGNDFVIGSTDAEIVNGNQGDDTIQGGGGNDLVLGGKGRDRVFGGIGNDQVNGNLGEDLVFGGAGDDVVRGGKDADLVSGEDGNDVVVGDLGTDVLVGGQGADLFALRTDIVLTDPNNLDIILDFDNSSDIIGVTGGFTEANFTLRPLDISLSLITTIPGIANIPEITPTTIRQSLIDLTGVDIDPNRDGIVKGTSIEFNNGTILAYAVNVLPSDIAGKIIPIGDI</sequence>
<dbReference type="Pfam" id="PF00353">
    <property type="entry name" value="HemolysinCabind"/>
    <property type="match status" value="2"/>
</dbReference>
<protein>
    <submittedName>
        <fullName evidence="3">Calcium-binding protein</fullName>
    </submittedName>
</protein>
<accession>A0ABV4WEA0</accession>
<organism evidence="3 4">
    <name type="scientific">Floridaenema evergladense BLCC-F167</name>
    <dbReference type="NCBI Taxonomy" id="3153639"/>
    <lineage>
        <taxon>Bacteria</taxon>
        <taxon>Bacillati</taxon>
        <taxon>Cyanobacteriota</taxon>
        <taxon>Cyanophyceae</taxon>
        <taxon>Oscillatoriophycideae</taxon>
        <taxon>Aerosakkonematales</taxon>
        <taxon>Aerosakkonemataceae</taxon>
        <taxon>Floridanema</taxon>
        <taxon>Floridanema evergladense</taxon>
    </lineage>
</organism>
<dbReference type="EMBL" id="JBHFNT010000032">
    <property type="protein sequence ID" value="MFB2833408.1"/>
    <property type="molecule type" value="Genomic_DNA"/>
</dbReference>
<proteinExistence type="predicted"/>
<dbReference type="InterPro" id="IPR050557">
    <property type="entry name" value="RTX_toxin/Mannuronan_C5-epim"/>
</dbReference>
<dbReference type="Gene3D" id="2.150.10.10">
    <property type="entry name" value="Serralysin-like metalloprotease, C-terminal"/>
    <property type="match status" value="2"/>
</dbReference>
<gene>
    <name evidence="3" type="ORF">ACE1CA_02645</name>
</gene>
<dbReference type="InterPro" id="IPR001343">
    <property type="entry name" value="Hemolysn_Ca-bd"/>
</dbReference>
<dbReference type="SUPFAM" id="SSF51120">
    <property type="entry name" value="beta-Roll"/>
    <property type="match status" value="1"/>
</dbReference>
<dbReference type="RefSeq" id="WP_413275870.1">
    <property type="nucleotide sequence ID" value="NZ_JBHFNT010000032.1"/>
</dbReference>
<dbReference type="PRINTS" id="PR00313">
    <property type="entry name" value="CABNDNGRPT"/>
</dbReference>
<dbReference type="PANTHER" id="PTHR38340">
    <property type="entry name" value="S-LAYER PROTEIN"/>
    <property type="match status" value="1"/>
</dbReference>
<dbReference type="InterPro" id="IPR011049">
    <property type="entry name" value="Serralysin-like_metalloprot_C"/>
</dbReference>
<dbReference type="PANTHER" id="PTHR38340:SF1">
    <property type="entry name" value="S-LAYER PROTEIN"/>
    <property type="match status" value="1"/>
</dbReference>
<name>A0ABV4WEA0_9CYAN</name>
<keyword evidence="2" id="KW-0964">Secreted</keyword>
<keyword evidence="4" id="KW-1185">Reference proteome</keyword>